<evidence type="ECO:0000313" key="3">
    <source>
        <dbReference type="Proteomes" id="UP001596145"/>
    </source>
</evidence>
<name>A0ABD5QTC6_9EURY</name>
<sequence>MNRRKYLAISGGLIALAGCSGETDNKQSEEEPEEENQESDPEPEPEPDPPNFEIQSVGESGYINYHPQNPNVDFSMEVQNTGEQRDTQTVEFRVEEVTQTDDEISLGGEDSRIVDFYPNLADGNSNIYEYSYHTEDDEQIGGEVYIFECPSKEDIIENEPISARDISIGDTRRFEFDVRIFEEGDSYDDSELISLGKKAVCTATEEDSWNAISVTLWEEDQIPGYEQAYGECIWAPNGIWSQAGEVEAGEYMEHEYSVNRF</sequence>
<feature type="region of interest" description="Disordered" evidence="1">
    <location>
        <begin position="18"/>
        <end position="70"/>
    </location>
</feature>
<comment type="caution">
    <text evidence="2">The sequence shown here is derived from an EMBL/GenBank/DDBJ whole genome shotgun (WGS) entry which is preliminary data.</text>
</comment>
<dbReference type="Proteomes" id="UP001596145">
    <property type="component" value="Unassembled WGS sequence"/>
</dbReference>
<evidence type="ECO:0000313" key="2">
    <source>
        <dbReference type="EMBL" id="MFC5135540.1"/>
    </source>
</evidence>
<dbReference type="RefSeq" id="WP_136516511.1">
    <property type="nucleotide sequence ID" value="NZ_JBHSKV010000018.1"/>
</dbReference>
<organism evidence="2 3">
    <name type="scientific">Halorubrum glutamatedens</name>
    <dbReference type="NCBI Taxonomy" id="2707018"/>
    <lineage>
        <taxon>Archaea</taxon>
        <taxon>Methanobacteriati</taxon>
        <taxon>Methanobacteriota</taxon>
        <taxon>Stenosarchaea group</taxon>
        <taxon>Halobacteria</taxon>
        <taxon>Halobacteriales</taxon>
        <taxon>Haloferacaceae</taxon>
        <taxon>Halorubrum</taxon>
    </lineage>
</organism>
<accession>A0ABD5QTC6</accession>
<proteinExistence type="predicted"/>
<gene>
    <name evidence="2" type="ORF">ACFPJA_12535</name>
</gene>
<reference evidence="2 3" key="1">
    <citation type="journal article" date="2019" name="Int. J. Syst. Evol. Microbiol.">
        <title>The Global Catalogue of Microorganisms (GCM) 10K type strain sequencing project: providing services to taxonomists for standard genome sequencing and annotation.</title>
        <authorList>
            <consortium name="The Broad Institute Genomics Platform"/>
            <consortium name="The Broad Institute Genome Sequencing Center for Infectious Disease"/>
            <person name="Wu L."/>
            <person name="Ma J."/>
        </authorList>
    </citation>
    <scope>NUCLEOTIDE SEQUENCE [LARGE SCALE GENOMIC DNA]</scope>
    <source>
        <strain evidence="2 3">CGMCC 1.16026</strain>
    </source>
</reference>
<dbReference type="PROSITE" id="PS51257">
    <property type="entry name" value="PROKAR_LIPOPROTEIN"/>
    <property type="match status" value="1"/>
</dbReference>
<dbReference type="AlphaFoldDB" id="A0ABD5QTC6"/>
<protein>
    <recommendedName>
        <fullName evidence="4">CARDB domain-containing protein</fullName>
    </recommendedName>
</protein>
<keyword evidence="3" id="KW-1185">Reference proteome</keyword>
<evidence type="ECO:0000256" key="1">
    <source>
        <dbReference type="SAM" id="MobiDB-lite"/>
    </source>
</evidence>
<dbReference type="EMBL" id="JBHSKV010000018">
    <property type="protein sequence ID" value="MFC5135540.1"/>
    <property type="molecule type" value="Genomic_DNA"/>
</dbReference>
<evidence type="ECO:0008006" key="4">
    <source>
        <dbReference type="Google" id="ProtNLM"/>
    </source>
</evidence>
<feature type="compositionally biased region" description="Acidic residues" evidence="1">
    <location>
        <begin position="30"/>
        <end position="47"/>
    </location>
</feature>